<dbReference type="InterPro" id="IPR020449">
    <property type="entry name" value="Tscrpt_reg_AraC-type_HTH"/>
</dbReference>
<dbReference type="GO" id="GO:0043565">
    <property type="term" value="F:sequence-specific DNA binding"/>
    <property type="evidence" value="ECO:0007669"/>
    <property type="project" value="InterPro"/>
</dbReference>
<dbReference type="SUPFAM" id="SSF46689">
    <property type="entry name" value="Homeodomain-like"/>
    <property type="match status" value="2"/>
</dbReference>
<comment type="caution">
    <text evidence="5">The sequence shown here is derived from an EMBL/GenBank/DDBJ whole genome shotgun (WGS) entry which is preliminary data.</text>
</comment>
<evidence type="ECO:0000259" key="4">
    <source>
        <dbReference type="PROSITE" id="PS01124"/>
    </source>
</evidence>
<dbReference type="eggNOG" id="COG2207">
    <property type="taxonomic scope" value="Bacteria"/>
</dbReference>
<evidence type="ECO:0000313" key="5">
    <source>
        <dbReference type="EMBL" id="EHJ59832.1"/>
    </source>
</evidence>
<dbReference type="RefSeq" id="WP_007014083.1">
    <property type="nucleotide sequence ID" value="NZ_CP009292.1"/>
</dbReference>
<dbReference type="GO" id="GO:0003700">
    <property type="term" value="F:DNA-binding transcription factor activity"/>
    <property type="evidence" value="ECO:0007669"/>
    <property type="project" value="InterPro"/>
</dbReference>
<dbReference type="InterPro" id="IPR018062">
    <property type="entry name" value="HTH_AraC-typ_CS"/>
</dbReference>
<dbReference type="Pfam" id="PF12852">
    <property type="entry name" value="Cupin_6"/>
    <property type="match status" value="1"/>
</dbReference>
<dbReference type="Gene3D" id="1.10.10.60">
    <property type="entry name" value="Homeodomain-like"/>
    <property type="match status" value="2"/>
</dbReference>
<dbReference type="PRINTS" id="PR00032">
    <property type="entry name" value="HTHARAC"/>
</dbReference>
<sequence length="344" mass="37254">MIGPPGKMIETPALLEESAVDPLSDVLRVARLKGGVFLHAEFTAPWCIASQMTPQLCLPFMQPAEHLIPYHYVVDGECFVRTEREPSKVHRLQAGEVVVVPHNDVHLLGSEFSCTPILASDLIKPPGESGLFSISHGGGGRPVKIVCGFLGCDGARTNPVLSTLPSLLVLNIDEAGGAEWIRSTFQFAANEVAGGRPGSEAVLAKLSELLFVDTVRRYAETLPEGQTGWLAGLRDAFVARALSLFHGDVARAWTIDDLAHEVGLSRSALADRFVRLLGQPPIQYLYHWRMQIAAQELRNSSASLAQIALSVGYDSEAAFSRAFKKAYGSAPASWRRTALTREAA</sequence>
<keyword evidence="6" id="KW-1185">Reference proteome</keyword>
<dbReference type="InterPro" id="IPR050204">
    <property type="entry name" value="AraC_XylS_family_regulators"/>
</dbReference>
<proteinExistence type="predicted"/>
<protein>
    <submittedName>
        <fullName evidence="5">Transcriptional regulator, AraC family</fullName>
    </submittedName>
</protein>
<feature type="domain" description="HTH araC/xylS-type" evidence="4">
    <location>
        <begin position="239"/>
        <end position="337"/>
    </location>
</feature>
<dbReference type="Pfam" id="PF12833">
    <property type="entry name" value="HTH_18"/>
    <property type="match status" value="1"/>
</dbReference>
<keyword evidence="2" id="KW-0238">DNA-binding</keyword>
<dbReference type="InterPro" id="IPR032783">
    <property type="entry name" value="AraC_lig"/>
</dbReference>
<dbReference type="InterPro" id="IPR009057">
    <property type="entry name" value="Homeodomain-like_sf"/>
</dbReference>
<dbReference type="PANTHER" id="PTHR46796">
    <property type="entry name" value="HTH-TYPE TRANSCRIPTIONAL ACTIVATOR RHAS-RELATED"/>
    <property type="match status" value="1"/>
</dbReference>
<organism evidence="5 6">
    <name type="scientific">Novosphingobium pentaromativorans US6-1</name>
    <dbReference type="NCBI Taxonomy" id="1088721"/>
    <lineage>
        <taxon>Bacteria</taxon>
        <taxon>Pseudomonadati</taxon>
        <taxon>Pseudomonadota</taxon>
        <taxon>Alphaproteobacteria</taxon>
        <taxon>Sphingomonadales</taxon>
        <taxon>Sphingomonadaceae</taxon>
        <taxon>Novosphingobium</taxon>
    </lineage>
</organism>
<dbReference type="PROSITE" id="PS01124">
    <property type="entry name" value="HTH_ARAC_FAMILY_2"/>
    <property type="match status" value="1"/>
</dbReference>
<dbReference type="AlphaFoldDB" id="G6EFQ4"/>
<evidence type="ECO:0000313" key="6">
    <source>
        <dbReference type="Proteomes" id="UP000004030"/>
    </source>
</evidence>
<dbReference type="EMBL" id="AGFM01000053">
    <property type="protein sequence ID" value="EHJ59832.1"/>
    <property type="molecule type" value="Genomic_DNA"/>
</dbReference>
<dbReference type="PATRIC" id="fig|1088721.3.peg.3131"/>
<dbReference type="PROSITE" id="PS00041">
    <property type="entry name" value="HTH_ARAC_FAMILY_1"/>
    <property type="match status" value="1"/>
</dbReference>
<dbReference type="PANTHER" id="PTHR46796:SF7">
    <property type="entry name" value="ARAC FAMILY TRANSCRIPTIONAL REGULATOR"/>
    <property type="match status" value="1"/>
</dbReference>
<keyword evidence="1" id="KW-0805">Transcription regulation</keyword>
<gene>
    <name evidence="5" type="ORF">NSU_3175</name>
</gene>
<evidence type="ECO:0000256" key="3">
    <source>
        <dbReference type="ARBA" id="ARBA00023163"/>
    </source>
</evidence>
<evidence type="ECO:0000256" key="2">
    <source>
        <dbReference type="ARBA" id="ARBA00023125"/>
    </source>
</evidence>
<dbReference type="SMART" id="SM00342">
    <property type="entry name" value="HTH_ARAC"/>
    <property type="match status" value="1"/>
</dbReference>
<keyword evidence="3" id="KW-0804">Transcription</keyword>
<dbReference type="InterPro" id="IPR018060">
    <property type="entry name" value="HTH_AraC"/>
</dbReference>
<name>G6EFQ4_9SPHN</name>
<accession>G6EFQ4</accession>
<dbReference type="Proteomes" id="UP000004030">
    <property type="component" value="Unassembled WGS sequence"/>
</dbReference>
<reference evidence="5 6" key="1">
    <citation type="journal article" date="2012" name="J. Bacteriol.">
        <title>Genome sequence of benzo(a)pyrene-degrading bacterium Novosphingobium pentaromativorans US6-1.</title>
        <authorList>
            <person name="Luo Y.R."/>
            <person name="Kang S.G."/>
            <person name="Kim S.J."/>
            <person name="Kim M.R."/>
            <person name="Li N."/>
            <person name="Lee J.H."/>
            <person name="Kwon K.K."/>
        </authorList>
    </citation>
    <scope>NUCLEOTIDE SEQUENCE [LARGE SCALE GENOMIC DNA]</scope>
    <source>
        <strain evidence="5 6">US6-1</strain>
    </source>
</reference>
<evidence type="ECO:0000256" key="1">
    <source>
        <dbReference type="ARBA" id="ARBA00023015"/>
    </source>
</evidence>